<dbReference type="Proteomes" id="UP001234297">
    <property type="component" value="Chromosome 12"/>
</dbReference>
<dbReference type="EMBL" id="CM056820">
    <property type="protein sequence ID" value="KAJ8616221.1"/>
    <property type="molecule type" value="Genomic_DNA"/>
</dbReference>
<evidence type="ECO:0000313" key="1">
    <source>
        <dbReference type="EMBL" id="KAJ8616221.1"/>
    </source>
</evidence>
<keyword evidence="2" id="KW-1185">Reference proteome</keyword>
<comment type="caution">
    <text evidence="1">The sequence shown here is derived from an EMBL/GenBank/DDBJ whole genome shotgun (WGS) entry which is preliminary data.</text>
</comment>
<accession>A0ACC2K5C8</accession>
<protein>
    <submittedName>
        <fullName evidence="1">Uncharacterized protein</fullName>
    </submittedName>
</protein>
<name>A0ACC2K5C8_PERAE</name>
<organism evidence="1 2">
    <name type="scientific">Persea americana</name>
    <name type="common">Avocado</name>
    <dbReference type="NCBI Taxonomy" id="3435"/>
    <lineage>
        <taxon>Eukaryota</taxon>
        <taxon>Viridiplantae</taxon>
        <taxon>Streptophyta</taxon>
        <taxon>Embryophyta</taxon>
        <taxon>Tracheophyta</taxon>
        <taxon>Spermatophyta</taxon>
        <taxon>Magnoliopsida</taxon>
        <taxon>Magnoliidae</taxon>
        <taxon>Laurales</taxon>
        <taxon>Lauraceae</taxon>
        <taxon>Persea</taxon>
    </lineage>
</organism>
<proteinExistence type="predicted"/>
<sequence length="118" mass="12853">MTCSGGDEGSDDGRRIPAVFFTAMWGPAGKTKPKPSSSPVSFFSSVSGDDSGCGFPLLRRCWAGGDGRRHQFRLDFSKSEQINQEMESSLLAAIRWDPPETDLLAVFFCDLDQPTATN</sequence>
<gene>
    <name evidence="1" type="ORF">MRB53_035593</name>
</gene>
<reference evidence="1 2" key="1">
    <citation type="journal article" date="2022" name="Hortic Res">
        <title>A haplotype resolved chromosomal level avocado genome allows analysis of novel avocado genes.</title>
        <authorList>
            <person name="Nath O."/>
            <person name="Fletcher S.J."/>
            <person name="Hayward A."/>
            <person name="Shaw L.M."/>
            <person name="Masouleh A.K."/>
            <person name="Furtado A."/>
            <person name="Henry R.J."/>
            <person name="Mitter N."/>
        </authorList>
    </citation>
    <scope>NUCLEOTIDE SEQUENCE [LARGE SCALE GENOMIC DNA]</scope>
    <source>
        <strain evidence="2">cv. Hass</strain>
    </source>
</reference>
<evidence type="ECO:0000313" key="2">
    <source>
        <dbReference type="Proteomes" id="UP001234297"/>
    </source>
</evidence>